<feature type="non-terminal residue" evidence="3">
    <location>
        <position position="1"/>
    </location>
</feature>
<comment type="caution">
    <text evidence="3">The sequence shown here is derived from an EMBL/GenBank/DDBJ whole genome shotgun (WGS) entry which is preliminary data.</text>
</comment>
<name>A0A367LZJ4_PSEAI</name>
<organism evidence="3 4">
    <name type="scientific">Pseudomonas aeruginosa</name>
    <dbReference type="NCBI Taxonomy" id="287"/>
    <lineage>
        <taxon>Bacteria</taxon>
        <taxon>Pseudomonadati</taxon>
        <taxon>Pseudomonadota</taxon>
        <taxon>Gammaproteobacteria</taxon>
        <taxon>Pseudomonadales</taxon>
        <taxon>Pseudomonadaceae</taxon>
        <taxon>Pseudomonas</taxon>
    </lineage>
</organism>
<comment type="similarity">
    <text evidence="2">Belongs to the methyl-accepting chemotaxis (MCP) protein family.</text>
</comment>
<evidence type="ECO:0000256" key="2">
    <source>
        <dbReference type="ARBA" id="ARBA00029447"/>
    </source>
</evidence>
<dbReference type="PANTHER" id="PTHR32089:SF120">
    <property type="entry name" value="METHYL-ACCEPTING CHEMOTAXIS PROTEIN TLPQ"/>
    <property type="match status" value="1"/>
</dbReference>
<dbReference type="SUPFAM" id="SSF58104">
    <property type="entry name" value="Methyl-accepting chemotaxis protein (MCP) signaling domain"/>
    <property type="match status" value="1"/>
</dbReference>
<dbReference type="AlphaFoldDB" id="A0A367LZJ4"/>
<dbReference type="EMBL" id="QORE01001927">
    <property type="protein sequence ID" value="RCI70646.1"/>
    <property type="molecule type" value="Genomic_DNA"/>
</dbReference>
<reference evidence="3 4" key="1">
    <citation type="submission" date="2018-07" db="EMBL/GenBank/DDBJ databases">
        <title>Mechanisms of high-level aminoglycoside resistance among Gram-negative pathogens in Brazil.</title>
        <authorList>
            <person name="Ballaben A.S."/>
            <person name="Darini A.L.C."/>
            <person name="Doi Y."/>
        </authorList>
    </citation>
    <scope>NUCLEOTIDE SEQUENCE [LARGE SCALE GENOMIC DNA]</scope>
    <source>
        <strain evidence="3 4">B2-305</strain>
    </source>
</reference>
<dbReference type="Proteomes" id="UP000253594">
    <property type="component" value="Unassembled WGS sequence"/>
</dbReference>
<evidence type="ECO:0000313" key="3">
    <source>
        <dbReference type="EMBL" id="RCI70646.1"/>
    </source>
</evidence>
<sequence>REGTDTAVSAMRENDQRARQMLDEAEAADHALGEIAEHATRINERTLVIASAAEEQAHVAREVDRNLVNIRDVAVQTTQGAEQTRGASHELSRLANDLKGMIGRFVV</sequence>
<evidence type="ECO:0000313" key="4">
    <source>
        <dbReference type="Proteomes" id="UP000253594"/>
    </source>
</evidence>
<gene>
    <name evidence="3" type="ORF">DT376_33385</name>
</gene>
<dbReference type="Gene3D" id="1.10.287.950">
    <property type="entry name" value="Methyl-accepting chemotaxis protein"/>
    <property type="match status" value="1"/>
</dbReference>
<dbReference type="PANTHER" id="PTHR32089">
    <property type="entry name" value="METHYL-ACCEPTING CHEMOTAXIS PROTEIN MCPB"/>
    <property type="match status" value="1"/>
</dbReference>
<dbReference type="GO" id="GO:0006935">
    <property type="term" value="P:chemotaxis"/>
    <property type="evidence" value="ECO:0007669"/>
    <property type="project" value="UniProtKB-KW"/>
</dbReference>
<keyword evidence="1" id="KW-0145">Chemotaxis</keyword>
<evidence type="ECO:0000256" key="1">
    <source>
        <dbReference type="ARBA" id="ARBA00022500"/>
    </source>
</evidence>
<accession>A0A367LZJ4</accession>
<proteinExistence type="inferred from homology"/>
<protein>
    <submittedName>
        <fullName evidence="3">Methyl-accepting chemotaxis protein</fullName>
    </submittedName>
</protein>